<reference evidence="18 19" key="1">
    <citation type="submission" date="2023-11" db="EMBL/GenBank/DDBJ databases">
        <title>Gilvimarinus fulvus sp. nov., isolated from the surface of Kelp.</title>
        <authorList>
            <person name="Sun Y.Y."/>
            <person name="Gong Y."/>
            <person name="Du Z.J."/>
        </authorList>
    </citation>
    <scope>NUCLEOTIDE SEQUENCE [LARGE SCALE GENOMIC DNA]</scope>
    <source>
        <strain evidence="18 19">SDUM040013</strain>
    </source>
</reference>
<gene>
    <name evidence="18" type="ORF">SCD92_02590</name>
</gene>
<dbReference type="EMBL" id="JAXAFO010000003">
    <property type="protein sequence ID" value="MDX6848230.1"/>
    <property type="molecule type" value="Genomic_DNA"/>
</dbReference>
<accession>A0ABU4RTL2</accession>
<evidence type="ECO:0000256" key="1">
    <source>
        <dbReference type="ARBA" id="ARBA00004571"/>
    </source>
</evidence>
<evidence type="ECO:0000259" key="17">
    <source>
        <dbReference type="Pfam" id="PF22461"/>
    </source>
</evidence>
<keyword evidence="3" id="KW-0813">Transport</keyword>
<keyword evidence="9" id="KW-0406">Ion transport</keyword>
<evidence type="ECO:0000256" key="11">
    <source>
        <dbReference type="ARBA" id="ARBA00023136"/>
    </source>
</evidence>
<keyword evidence="13" id="KW-0998">Cell outer membrane</keyword>
<feature type="domain" description="Polysaccharide export protein N-terminal" evidence="16">
    <location>
        <begin position="72"/>
        <end position="165"/>
    </location>
</feature>
<proteinExistence type="inferred from homology"/>
<evidence type="ECO:0000256" key="8">
    <source>
        <dbReference type="ARBA" id="ARBA00023047"/>
    </source>
</evidence>
<evidence type="ECO:0000256" key="6">
    <source>
        <dbReference type="ARBA" id="ARBA00022692"/>
    </source>
</evidence>
<evidence type="ECO:0000256" key="7">
    <source>
        <dbReference type="ARBA" id="ARBA00022729"/>
    </source>
</evidence>
<evidence type="ECO:0000256" key="13">
    <source>
        <dbReference type="ARBA" id="ARBA00023237"/>
    </source>
</evidence>
<keyword evidence="10" id="KW-0626">Porin</keyword>
<feature type="signal peptide" evidence="15">
    <location>
        <begin position="1"/>
        <end position="19"/>
    </location>
</feature>
<keyword evidence="12" id="KW-0564">Palmitate</keyword>
<evidence type="ECO:0000256" key="14">
    <source>
        <dbReference type="ARBA" id="ARBA00023288"/>
    </source>
</evidence>
<dbReference type="Gene3D" id="3.30.1950.10">
    <property type="entry name" value="wza like domain"/>
    <property type="match status" value="2"/>
</dbReference>
<sequence>MAGMIKLATKVCFLWVAFAALVGCASSYEDDFPADANKDGNFDYTDVIDHTKGRPGEQLATLEIGSDFPVFQNYFISPGDTLDVVYHLVRSQKEHYPITLYHTVSVQFVNLSKLDQSQDVLPDGTISLPYLGSYSVIGKTVEQVRSELNEKYKKYIRDPEIFVQIKNFNARVEQLRKDLHTAGRGLSKLIKVRPDGYATFPMIGDYYVARRSVEEVYKELGRDYQEYMPGLQVDLFMHEQTGTNVYLLGEVEDPGSYKVVRPISVVQAVARAGGYTRQAETRNVVVFRREGDRLHAHRFNIKDMETFGAQATNFYLQPEDILLVPRTRISSAAQLMNEISDIFLLRGLGLTIGYDINDTRIKDDRSND</sequence>
<comment type="caution">
    <text evidence="18">The sequence shown here is derived from an EMBL/GenBank/DDBJ whole genome shotgun (WGS) entry which is preliminary data.</text>
</comment>
<keyword evidence="11" id="KW-0472">Membrane</keyword>
<dbReference type="PANTHER" id="PTHR33619">
    <property type="entry name" value="POLYSACCHARIDE EXPORT PROTEIN GFCE-RELATED"/>
    <property type="match status" value="1"/>
</dbReference>
<evidence type="ECO:0000256" key="12">
    <source>
        <dbReference type="ARBA" id="ARBA00023139"/>
    </source>
</evidence>
<evidence type="ECO:0000256" key="10">
    <source>
        <dbReference type="ARBA" id="ARBA00023114"/>
    </source>
</evidence>
<evidence type="ECO:0000256" key="5">
    <source>
        <dbReference type="ARBA" id="ARBA00022597"/>
    </source>
</evidence>
<dbReference type="PANTHER" id="PTHR33619:SF3">
    <property type="entry name" value="POLYSACCHARIDE EXPORT PROTEIN GFCE-RELATED"/>
    <property type="match status" value="1"/>
</dbReference>
<name>A0ABU4RTL2_9GAMM</name>
<dbReference type="Pfam" id="PF22461">
    <property type="entry name" value="SLBB_2"/>
    <property type="match status" value="1"/>
</dbReference>
<comment type="similarity">
    <text evidence="2">Belongs to the BexD/CtrA/VexA family.</text>
</comment>
<evidence type="ECO:0000256" key="15">
    <source>
        <dbReference type="SAM" id="SignalP"/>
    </source>
</evidence>
<evidence type="ECO:0000313" key="19">
    <source>
        <dbReference type="Proteomes" id="UP001273505"/>
    </source>
</evidence>
<organism evidence="18 19">
    <name type="scientific">Gilvimarinus gilvus</name>
    <dbReference type="NCBI Taxonomy" id="3058038"/>
    <lineage>
        <taxon>Bacteria</taxon>
        <taxon>Pseudomonadati</taxon>
        <taxon>Pseudomonadota</taxon>
        <taxon>Gammaproteobacteria</taxon>
        <taxon>Cellvibrionales</taxon>
        <taxon>Cellvibrionaceae</taxon>
        <taxon>Gilvimarinus</taxon>
    </lineage>
</organism>
<dbReference type="PROSITE" id="PS51257">
    <property type="entry name" value="PROKAR_LIPOPROTEIN"/>
    <property type="match status" value="1"/>
</dbReference>
<dbReference type="RefSeq" id="WP_302723027.1">
    <property type="nucleotide sequence ID" value="NZ_JAULRU010000577.1"/>
</dbReference>
<keyword evidence="4" id="KW-1134">Transmembrane beta strand</keyword>
<evidence type="ECO:0000256" key="3">
    <source>
        <dbReference type="ARBA" id="ARBA00022448"/>
    </source>
</evidence>
<keyword evidence="5" id="KW-0762">Sugar transport</keyword>
<comment type="subcellular location">
    <subcellularLocation>
        <location evidence="1">Cell outer membrane</location>
        <topology evidence="1">Multi-pass membrane protein</topology>
    </subcellularLocation>
</comment>
<keyword evidence="19" id="KW-1185">Reference proteome</keyword>
<evidence type="ECO:0000256" key="4">
    <source>
        <dbReference type="ARBA" id="ARBA00022452"/>
    </source>
</evidence>
<feature type="domain" description="SLBB" evidence="17">
    <location>
        <begin position="244"/>
        <end position="324"/>
    </location>
</feature>
<dbReference type="Pfam" id="PF02563">
    <property type="entry name" value="Poly_export"/>
    <property type="match status" value="1"/>
</dbReference>
<keyword evidence="14" id="KW-0449">Lipoprotein</keyword>
<evidence type="ECO:0000313" key="18">
    <source>
        <dbReference type="EMBL" id="MDX6848230.1"/>
    </source>
</evidence>
<dbReference type="Proteomes" id="UP001273505">
    <property type="component" value="Unassembled WGS sequence"/>
</dbReference>
<evidence type="ECO:0000259" key="16">
    <source>
        <dbReference type="Pfam" id="PF02563"/>
    </source>
</evidence>
<dbReference type="Gene3D" id="3.10.560.10">
    <property type="entry name" value="Outer membrane lipoprotein wza domain like"/>
    <property type="match status" value="1"/>
</dbReference>
<evidence type="ECO:0000256" key="9">
    <source>
        <dbReference type="ARBA" id="ARBA00023065"/>
    </source>
</evidence>
<keyword evidence="6" id="KW-0812">Transmembrane</keyword>
<protein>
    <submittedName>
        <fullName evidence="18">Polysaccharide biosynthesis/export family protein</fullName>
    </submittedName>
</protein>
<keyword evidence="7 15" id="KW-0732">Signal</keyword>
<dbReference type="InterPro" id="IPR054765">
    <property type="entry name" value="SLBB_dom"/>
</dbReference>
<dbReference type="InterPro" id="IPR003715">
    <property type="entry name" value="Poly_export_N"/>
</dbReference>
<dbReference type="InterPro" id="IPR049712">
    <property type="entry name" value="Poly_export"/>
</dbReference>
<keyword evidence="8" id="KW-0625">Polysaccharide transport</keyword>
<evidence type="ECO:0000256" key="2">
    <source>
        <dbReference type="ARBA" id="ARBA00009450"/>
    </source>
</evidence>
<feature type="chain" id="PRO_5047455468" evidence="15">
    <location>
        <begin position="20"/>
        <end position="368"/>
    </location>
</feature>